<dbReference type="KEGG" id="mpaf:R5R33_07815"/>
<dbReference type="InterPro" id="IPR037401">
    <property type="entry name" value="SnoaL-like"/>
</dbReference>
<dbReference type="Pfam" id="PF13577">
    <property type="entry name" value="SnoaL_4"/>
    <property type="match status" value="1"/>
</dbReference>
<dbReference type="Proteomes" id="UP001302477">
    <property type="component" value="Chromosome"/>
</dbReference>
<reference evidence="2 3" key="1">
    <citation type="submission" date="2023-10" db="EMBL/GenBank/DDBJ databases">
        <title>Description of Microbulbifer bruguierae sp. nov., isolated from the sediments of mangrove plant Bruguiera sexangula and comparative genomic analyses of the genus Microbulbifer.</title>
        <authorList>
            <person name="Long M."/>
        </authorList>
    </citation>
    <scope>NUCLEOTIDE SEQUENCE [LARGE SCALE GENOMIC DNA]</scope>
    <source>
        <strain evidence="2 3">SPO729</strain>
    </source>
</reference>
<dbReference type="RefSeq" id="WP_318955460.1">
    <property type="nucleotide sequence ID" value="NZ_CP137555.1"/>
</dbReference>
<dbReference type="AlphaFoldDB" id="A0AAU0N217"/>
<evidence type="ECO:0000313" key="3">
    <source>
        <dbReference type="Proteomes" id="UP001302477"/>
    </source>
</evidence>
<protein>
    <submittedName>
        <fullName evidence="2">Nuclear transport factor 2 family protein</fullName>
    </submittedName>
</protein>
<dbReference type="SUPFAM" id="SSF54427">
    <property type="entry name" value="NTF2-like"/>
    <property type="match status" value="1"/>
</dbReference>
<dbReference type="Gene3D" id="3.10.450.50">
    <property type="match status" value="1"/>
</dbReference>
<organism evidence="2 3">
    <name type="scientific">Microbulbifer pacificus</name>
    <dbReference type="NCBI Taxonomy" id="407164"/>
    <lineage>
        <taxon>Bacteria</taxon>
        <taxon>Pseudomonadati</taxon>
        <taxon>Pseudomonadota</taxon>
        <taxon>Gammaproteobacteria</taxon>
        <taxon>Cellvibrionales</taxon>
        <taxon>Microbulbiferaceae</taxon>
        <taxon>Microbulbifer</taxon>
    </lineage>
</organism>
<evidence type="ECO:0000259" key="1">
    <source>
        <dbReference type="Pfam" id="PF13577"/>
    </source>
</evidence>
<feature type="domain" description="SnoaL-like" evidence="1">
    <location>
        <begin position="13"/>
        <end position="133"/>
    </location>
</feature>
<name>A0AAU0N217_9GAMM</name>
<accession>A0AAU0N217</accession>
<evidence type="ECO:0000313" key="2">
    <source>
        <dbReference type="EMBL" id="WOX07027.1"/>
    </source>
</evidence>
<proteinExistence type="predicted"/>
<dbReference type="EMBL" id="CP137555">
    <property type="protein sequence ID" value="WOX07027.1"/>
    <property type="molecule type" value="Genomic_DNA"/>
</dbReference>
<keyword evidence="3" id="KW-1185">Reference proteome</keyword>
<dbReference type="InterPro" id="IPR032710">
    <property type="entry name" value="NTF2-like_dom_sf"/>
</dbReference>
<gene>
    <name evidence="2" type="ORF">R5R33_07815</name>
</gene>
<sequence>MRTIDHDAARRLVEIQQFVYDFWHDVDTNGAANAPSYFSKDCRLAVSAQLEYSGQDGVKRFYSERATRGTRTTHHLISNLRIVPERENLATVNFIIVNFAADGRPPIQGLTGPAVISRVEAVCLLGDSGWQFESLSATPLFIGSEPYTRSVLADGKSLVEAKSDLD</sequence>